<reference evidence="1" key="1">
    <citation type="journal article" date="2015" name="Nature">
        <title>Complex archaea that bridge the gap between prokaryotes and eukaryotes.</title>
        <authorList>
            <person name="Spang A."/>
            <person name="Saw J.H."/>
            <person name="Jorgensen S.L."/>
            <person name="Zaremba-Niedzwiedzka K."/>
            <person name="Martijn J."/>
            <person name="Lind A.E."/>
            <person name="van Eijk R."/>
            <person name="Schleper C."/>
            <person name="Guy L."/>
            <person name="Ettema T.J."/>
        </authorList>
    </citation>
    <scope>NUCLEOTIDE SEQUENCE</scope>
</reference>
<comment type="caution">
    <text evidence="1">The sequence shown here is derived from an EMBL/GenBank/DDBJ whole genome shotgun (WGS) entry which is preliminary data.</text>
</comment>
<evidence type="ECO:0000313" key="1">
    <source>
        <dbReference type="EMBL" id="KKK55978.1"/>
    </source>
</evidence>
<dbReference type="EMBL" id="LAZR01065224">
    <property type="protein sequence ID" value="KKK55978.1"/>
    <property type="molecule type" value="Genomic_DNA"/>
</dbReference>
<proteinExistence type="predicted"/>
<accession>A0A0F8WHA3</accession>
<feature type="non-terminal residue" evidence="1">
    <location>
        <position position="1"/>
    </location>
</feature>
<dbReference type="AlphaFoldDB" id="A0A0F8WHA3"/>
<organism evidence="1">
    <name type="scientific">marine sediment metagenome</name>
    <dbReference type="NCBI Taxonomy" id="412755"/>
    <lineage>
        <taxon>unclassified sequences</taxon>
        <taxon>metagenomes</taxon>
        <taxon>ecological metagenomes</taxon>
    </lineage>
</organism>
<name>A0A0F8WHA3_9ZZZZ</name>
<gene>
    <name evidence="1" type="ORF">LCGC14_3069150</name>
</gene>
<sequence>DQLDSDFRGLRKDGEIAIFWSASTDGSERFDRLMFFADGDFQTYNEQPMTPGPPLKRIAGNLARVCYMLAKDGSGVYPQNQIKAERILSRTQHILTGDASFDALPLLGSLFNASLFRTHNFANEYDSSYGDLLSWKNIDITDKYDMLSIITGIRISTSAIVDGGAMVDYGKSSDMHMFLGEGVSQFKVQSWYDADGRWFPEVDRNGDGDFTDGDFFLAGSLIDTANIPGVIYPGNVIWNDPVNSPVAVDETNFLTAPGLGRALKFTFTLYDSRGIYPDGKTFTHIVWLGN</sequence>
<protein>
    <submittedName>
        <fullName evidence="1">Uncharacterized protein</fullName>
    </submittedName>
</protein>